<protein>
    <submittedName>
        <fullName evidence="1">Uncharacterized protein</fullName>
    </submittedName>
</protein>
<evidence type="ECO:0000313" key="1">
    <source>
        <dbReference type="EMBL" id="CAB4130554.1"/>
    </source>
</evidence>
<accession>A0A6J5L7T2</accession>
<gene>
    <name evidence="1" type="ORF">UFOVP120_11</name>
</gene>
<organism evidence="1">
    <name type="scientific">uncultured Caudovirales phage</name>
    <dbReference type="NCBI Taxonomy" id="2100421"/>
    <lineage>
        <taxon>Viruses</taxon>
        <taxon>Duplodnaviria</taxon>
        <taxon>Heunggongvirae</taxon>
        <taxon>Uroviricota</taxon>
        <taxon>Caudoviricetes</taxon>
        <taxon>Peduoviridae</taxon>
        <taxon>Maltschvirus</taxon>
        <taxon>Maltschvirus maltsch</taxon>
    </lineage>
</organism>
<proteinExistence type="predicted"/>
<reference evidence="1" key="1">
    <citation type="submission" date="2020-04" db="EMBL/GenBank/DDBJ databases">
        <authorList>
            <person name="Chiriac C."/>
            <person name="Salcher M."/>
            <person name="Ghai R."/>
            <person name="Kavagutti S V."/>
        </authorList>
    </citation>
    <scope>NUCLEOTIDE SEQUENCE</scope>
</reference>
<sequence length="229" mass="23376">MANTNAPNGFQQYQGTGSAPTYEQVALSISPTSSTNPQIFSGDPVAQLSTGYICQLGTNSTTNTPAAGSGYLVGVFIGCKYLSVSQKRPTWSNYFPGVGDVNSAAGVEAYVITDPNAKFIVQAGSTNVGIANIGENIGVAYGTGTGSNTNTLGTTPGNVSTGISTAYADSTSVMGTAATYPFRIIGLANYAPDGSNPLQSIPGNDYTAAYNRIIVSFNNTAMKSGVLGT</sequence>
<dbReference type="EMBL" id="LR796242">
    <property type="protein sequence ID" value="CAB4130554.1"/>
    <property type="molecule type" value="Genomic_DNA"/>
</dbReference>
<name>A0A6J5L7T2_9CAUD</name>